<accession>A0A9N9JQ19</accession>
<evidence type="ECO:0000313" key="1">
    <source>
        <dbReference type="EMBL" id="CAG8788965.1"/>
    </source>
</evidence>
<dbReference type="Proteomes" id="UP000789405">
    <property type="component" value="Unassembled WGS sequence"/>
</dbReference>
<comment type="caution">
    <text evidence="1">The sequence shown here is derived from an EMBL/GenBank/DDBJ whole genome shotgun (WGS) entry which is preliminary data.</text>
</comment>
<dbReference type="EMBL" id="CAJVPY010025924">
    <property type="protein sequence ID" value="CAG8788965.1"/>
    <property type="molecule type" value="Genomic_DNA"/>
</dbReference>
<gene>
    <name evidence="1" type="ORF">DERYTH_LOCUS21011</name>
</gene>
<sequence>MYYLVIELDDDYQRGLEEPGNTGVVKEDAERITHLEKIITSTEDIEDSYRAMVVWKFVQSPTEATTHNSSSMVDDVKIIDRSIDGVDQVEKANAKRNSVLLQEHR</sequence>
<proteinExistence type="predicted"/>
<dbReference type="AlphaFoldDB" id="A0A9N9JQ19"/>
<protein>
    <submittedName>
        <fullName evidence="1">27749_t:CDS:1</fullName>
    </submittedName>
</protein>
<keyword evidence="2" id="KW-1185">Reference proteome</keyword>
<name>A0A9N9JQ19_9GLOM</name>
<reference evidence="1" key="1">
    <citation type="submission" date="2021-06" db="EMBL/GenBank/DDBJ databases">
        <authorList>
            <person name="Kallberg Y."/>
            <person name="Tangrot J."/>
            <person name="Rosling A."/>
        </authorList>
    </citation>
    <scope>NUCLEOTIDE SEQUENCE</scope>
    <source>
        <strain evidence="1">MA453B</strain>
    </source>
</reference>
<evidence type="ECO:0000313" key="2">
    <source>
        <dbReference type="Proteomes" id="UP000789405"/>
    </source>
</evidence>
<organism evidence="1 2">
    <name type="scientific">Dentiscutata erythropus</name>
    <dbReference type="NCBI Taxonomy" id="1348616"/>
    <lineage>
        <taxon>Eukaryota</taxon>
        <taxon>Fungi</taxon>
        <taxon>Fungi incertae sedis</taxon>
        <taxon>Mucoromycota</taxon>
        <taxon>Glomeromycotina</taxon>
        <taxon>Glomeromycetes</taxon>
        <taxon>Diversisporales</taxon>
        <taxon>Gigasporaceae</taxon>
        <taxon>Dentiscutata</taxon>
    </lineage>
</organism>